<evidence type="ECO:0000256" key="4">
    <source>
        <dbReference type="ARBA" id="ARBA00022692"/>
    </source>
</evidence>
<dbReference type="CDD" id="cd05387">
    <property type="entry name" value="BY-kinase"/>
    <property type="match status" value="1"/>
</dbReference>
<dbReference type="InterPro" id="IPR005702">
    <property type="entry name" value="Wzc-like_C"/>
</dbReference>
<evidence type="ECO:0000256" key="3">
    <source>
        <dbReference type="ARBA" id="ARBA00022475"/>
    </source>
</evidence>
<dbReference type="Proteomes" id="UP001442494">
    <property type="component" value="Unassembled WGS sequence"/>
</dbReference>
<evidence type="ECO:0000256" key="5">
    <source>
        <dbReference type="ARBA" id="ARBA00022741"/>
    </source>
</evidence>
<feature type="transmembrane region" description="Helical" evidence="9">
    <location>
        <begin position="31"/>
        <end position="49"/>
    </location>
</feature>
<dbReference type="NCBIfam" id="TIGR01007">
    <property type="entry name" value="eps_fam"/>
    <property type="match status" value="1"/>
</dbReference>
<dbReference type="Gene3D" id="3.40.50.300">
    <property type="entry name" value="P-loop containing nucleotide triphosphate hydrolases"/>
    <property type="match status" value="1"/>
</dbReference>
<reference evidence="12 13" key="1">
    <citation type="submission" date="2022-04" db="EMBL/GenBank/DDBJ databases">
        <title>Positive selection, recombination, and allopatry shape intraspecific diversity of widespread and dominant cyanobacteria.</title>
        <authorList>
            <person name="Wei J."/>
            <person name="Shu W."/>
            <person name="Hu C."/>
        </authorList>
    </citation>
    <scope>NUCLEOTIDE SEQUENCE [LARGE SCALE GENOMIC DNA]</scope>
    <source>
        <strain evidence="12 13">GB2-A5</strain>
    </source>
</reference>
<dbReference type="SUPFAM" id="SSF52540">
    <property type="entry name" value="P-loop containing nucleoside triphosphate hydrolases"/>
    <property type="match status" value="1"/>
</dbReference>
<dbReference type="InterPro" id="IPR002586">
    <property type="entry name" value="CobQ/CobB/MinD/ParA_Nub-bd_dom"/>
</dbReference>
<comment type="subcellular location">
    <subcellularLocation>
        <location evidence="1">Cell membrane</location>
        <topology evidence="1">Multi-pass membrane protein</topology>
    </subcellularLocation>
</comment>
<feature type="domain" description="CobQ/CobB/MinD/ParA nucleotide binding" evidence="10">
    <location>
        <begin position="573"/>
        <end position="712"/>
    </location>
</feature>
<evidence type="ECO:0000256" key="9">
    <source>
        <dbReference type="SAM" id="Phobius"/>
    </source>
</evidence>
<keyword evidence="13" id="KW-1185">Reference proteome</keyword>
<dbReference type="PANTHER" id="PTHR32309:SF13">
    <property type="entry name" value="FERRIC ENTEROBACTIN TRANSPORT PROTEIN FEPE"/>
    <property type="match status" value="1"/>
</dbReference>
<evidence type="ECO:0000256" key="2">
    <source>
        <dbReference type="ARBA" id="ARBA00006683"/>
    </source>
</evidence>
<evidence type="ECO:0000259" key="10">
    <source>
        <dbReference type="Pfam" id="PF01656"/>
    </source>
</evidence>
<keyword evidence="3" id="KW-1003">Cell membrane</keyword>
<dbReference type="RefSeq" id="WP_199295452.1">
    <property type="nucleotide sequence ID" value="NZ_JAMPKK010000120.1"/>
</dbReference>
<dbReference type="EMBL" id="JAMPKK010000120">
    <property type="protein sequence ID" value="MEP0868146.1"/>
    <property type="molecule type" value="Genomic_DNA"/>
</dbReference>
<protein>
    <submittedName>
        <fullName evidence="12">Polysaccharide biosynthesis tyrosine autokinase</fullName>
    </submittedName>
</protein>
<sequence>MVEVTESNFNPVAETEEGYGQLLAVLIRRRFWLVGIFCIVLTIATVKVLKEKPTYVSSMQLLVEPNYQGKKEQGGDKQYADSNIEVDAATQLNLMRSSQVIQKAIELLRSDYPDISVDKIKKSLFVTYLEDESKDSKSPPKIFEAAYTDSNPIKTQKVLQALQQVYLNYNREQQKLRLTRGLAFIDEQLPKVGESVAKAEVALEQFRTSQNLIEPDAQAKALTDAINNIQQERWRSQAQRTELQAQYNSLQQQLVSSPQEAPMSARLSQSSRYQTLLNEIQKTDLAIAQQRVRFTDENPVLQKLLLQRNEQLSLLQAEAQRAVGKNSSQLNGMGESLLKEGQFGDTDLNISSKLGEIQANLQGLAGRDQTLAKKEQQLRAELDRFPNLLARYNRLQPELQLKRETLQQLETARQALSLEIARGGFDWQVVEAPQLGLKTGPKTQQNILLGVVVGLFLGGAAAFVRDMLDGSIHSSDDLKKQVSLPLLGMTLSLPQLNKNKPVIKLPFGLPFAKSQVSMACPSKPLIKLPSGEREGTTPWTIEVVYTPPAWEALDLIYKNIQLQKSASTSSPLMITSAVDGEGKSTIALALAISAARLHQRVLLIDADFRQPMLHQLLDLPNKYGLSTLLESNATVPVTVPVHSDIPGLDLHIDILTSGPIPTDPVSLLSSPQMKKLMTAFEQSYDLVLLEAPPVLGIVDALLAASCCRGVVLVTRLGWVTKTALTEATALLNKLNPIGVIANGNSSLKKGSVPSVKS</sequence>
<evidence type="ECO:0000256" key="7">
    <source>
        <dbReference type="ARBA" id="ARBA00022989"/>
    </source>
</evidence>
<evidence type="ECO:0000256" key="6">
    <source>
        <dbReference type="ARBA" id="ARBA00022840"/>
    </source>
</evidence>
<gene>
    <name evidence="12" type="ORF">NDI37_27300</name>
</gene>
<proteinExistence type="inferred from homology"/>
<keyword evidence="8 9" id="KW-0472">Membrane</keyword>
<evidence type="ECO:0000313" key="13">
    <source>
        <dbReference type="Proteomes" id="UP001442494"/>
    </source>
</evidence>
<evidence type="ECO:0000256" key="8">
    <source>
        <dbReference type="ARBA" id="ARBA00023136"/>
    </source>
</evidence>
<dbReference type="Pfam" id="PF02706">
    <property type="entry name" value="Wzz"/>
    <property type="match status" value="1"/>
</dbReference>
<evidence type="ECO:0000313" key="12">
    <source>
        <dbReference type="EMBL" id="MEP0868146.1"/>
    </source>
</evidence>
<comment type="similarity">
    <text evidence="2">Belongs to the CpsC/CapA family.</text>
</comment>
<organism evidence="12 13">
    <name type="scientific">Funiculus sociatus GB2-A5</name>
    <dbReference type="NCBI Taxonomy" id="2933946"/>
    <lineage>
        <taxon>Bacteria</taxon>
        <taxon>Bacillati</taxon>
        <taxon>Cyanobacteriota</taxon>
        <taxon>Cyanophyceae</taxon>
        <taxon>Coleofasciculales</taxon>
        <taxon>Coleofasciculaceae</taxon>
        <taxon>Funiculus</taxon>
    </lineage>
</organism>
<evidence type="ECO:0000259" key="11">
    <source>
        <dbReference type="Pfam" id="PF02706"/>
    </source>
</evidence>
<accession>A0ABV0JZR2</accession>
<keyword evidence="7 9" id="KW-1133">Transmembrane helix</keyword>
<keyword evidence="5" id="KW-0547">Nucleotide-binding</keyword>
<keyword evidence="4 9" id="KW-0812">Transmembrane</keyword>
<dbReference type="PANTHER" id="PTHR32309">
    <property type="entry name" value="TYROSINE-PROTEIN KINASE"/>
    <property type="match status" value="1"/>
</dbReference>
<dbReference type="InterPro" id="IPR050445">
    <property type="entry name" value="Bact_polysacc_biosynth/exp"/>
</dbReference>
<name>A0ABV0JZR2_9CYAN</name>
<evidence type="ECO:0000256" key="1">
    <source>
        <dbReference type="ARBA" id="ARBA00004651"/>
    </source>
</evidence>
<feature type="domain" description="Polysaccharide chain length determinant N-terminal" evidence="11">
    <location>
        <begin position="21"/>
        <end position="111"/>
    </location>
</feature>
<dbReference type="Pfam" id="PF01656">
    <property type="entry name" value="CbiA"/>
    <property type="match status" value="1"/>
</dbReference>
<comment type="caution">
    <text evidence="12">The sequence shown here is derived from an EMBL/GenBank/DDBJ whole genome shotgun (WGS) entry which is preliminary data.</text>
</comment>
<keyword evidence="6" id="KW-0067">ATP-binding</keyword>
<dbReference type="InterPro" id="IPR003856">
    <property type="entry name" value="LPS_length_determ_N"/>
</dbReference>
<dbReference type="InterPro" id="IPR027417">
    <property type="entry name" value="P-loop_NTPase"/>
</dbReference>